<dbReference type="InterPro" id="IPR013325">
    <property type="entry name" value="RNA_pol_sigma_r2"/>
</dbReference>
<accession>A0A0V7ZQN0</accession>
<evidence type="ECO:0000256" key="3">
    <source>
        <dbReference type="ARBA" id="ARBA00023082"/>
    </source>
</evidence>
<organism evidence="8 9">
    <name type="scientific">Mastigocoleus testarum BC008</name>
    <dbReference type="NCBI Taxonomy" id="371196"/>
    <lineage>
        <taxon>Bacteria</taxon>
        <taxon>Bacillati</taxon>
        <taxon>Cyanobacteriota</taxon>
        <taxon>Cyanophyceae</taxon>
        <taxon>Nostocales</taxon>
        <taxon>Hapalosiphonaceae</taxon>
        <taxon>Mastigocoleus</taxon>
    </lineage>
</organism>
<dbReference type="InterPro" id="IPR013249">
    <property type="entry name" value="RNA_pol_sigma70_r4_t2"/>
</dbReference>
<keyword evidence="3" id="KW-0731">Sigma factor</keyword>
<dbReference type="Gene3D" id="1.10.10.10">
    <property type="entry name" value="Winged helix-like DNA-binding domain superfamily/Winged helix DNA-binding domain"/>
    <property type="match status" value="1"/>
</dbReference>
<dbReference type="GO" id="GO:0006352">
    <property type="term" value="P:DNA-templated transcription initiation"/>
    <property type="evidence" value="ECO:0007669"/>
    <property type="project" value="InterPro"/>
</dbReference>
<evidence type="ECO:0000256" key="4">
    <source>
        <dbReference type="ARBA" id="ARBA00023163"/>
    </source>
</evidence>
<dbReference type="SUPFAM" id="SSF88659">
    <property type="entry name" value="Sigma3 and sigma4 domains of RNA polymerase sigma factors"/>
    <property type="match status" value="1"/>
</dbReference>
<dbReference type="InterPro" id="IPR013324">
    <property type="entry name" value="RNA_pol_sigma_r3/r4-like"/>
</dbReference>
<dbReference type="NCBIfam" id="TIGR02937">
    <property type="entry name" value="sigma70-ECF"/>
    <property type="match status" value="1"/>
</dbReference>
<dbReference type="NCBIfam" id="TIGR02959">
    <property type="entry name" value="SigZ"/>
    <property type="match status" value="1"/>
</dbReference>
<feature type="domain" description="RNA polymerase sigma factor 70 region 4 type 2" evidence="7">
    <location>
        <begin position="105"/>
        <end position="152"/>
    </location>
</feature>
<dbReference type="Proteomes" id="UP000053372">
    <property type="component" value="Unassembled WGS sequence"/>
</dbReference>
<dbReference type="RefSeq" id="WP_027842900.1">
    <property type="nucleotide sequence ID" value="NZ_LMTZ01000094.1"/>
</dbReference>
<dbReference type="PANTHER" id="PTHR43133">
    <property type="entry name" value="RNA POLYMERASE ECF-TYPE SIGMA FACTO"/>
    <property type="match status" value="1"/>
</dbReference>
<keyword evidence="9" id="KW-1185">Reference proteome</keyword>
<sequence length="186" mass="22097">MEFKQLWQEYRHQLRNFLLSKVKNPSDVDDLLQEILIKTYQKLNTLKEADKFSAWLFQIARNTLTDYYRKSHRDTSHQEIVEKAIFTDEESEQYEQVRRELTKCIHPFLQQLPPKYRDAIEAVDLQGMSQKALAVELQLSHSAIKSRVQRARHMLRELFQECCHYQLDVRGNLVDFESKSANCSSC</sequence>
<evidence type="ECO:0000256" key="2">
    <source>
        <dbReference type="ARBA" id="ARBA00023015"/>
    </source>
</evidence>
<evidence type="ECO:0000313" key="9">
    <source>
        <dbReference type="Proteomes" id="UP000053372"/>
    </source>
</evidence>
<reference evidence="8 9" key="1">
    <citation type="journal article" date="2015" name="Genome Announc.">
        <title>Draft Genome of the Euendolithic (true boring) Cyanobacterium Mastigocoleus testarum strain BC008.</title>
        <authorList>
            <person name="Guida B.S."/>
            <person name="Garcia-Pichel F."/>
        </authorList>
    </citation>
    <scope>NUCLEOTIDE SEQUENCE [LARGE SCALE GENOMIC DNA]</scope>
    <source>
        <strain evidence="8 9">BC008</strain>
    </source>
</reference>
<evidence type="ECO:0000256" key="1">
    <source>
        <dbReference type="ARBA" id="ARBA00010641"/>
    </source>
</evidence>
<dbReference type="EMBL" id="LMTZ01000094">
    <property type="protein sequence ID" value="KST66762.1"/>
    <property type="molecule type" value="Genomic_DNA"/>
</dbReference>
<gene>
    <name evidence="8" type="ORF">BC008_26610</name>
</gene>
<dbReference type="InterPro" id="IPR036388">
    <property type="entry name" value="WH-like_DNA-bd_sf"/>
</dbReference>
<evidence type="ECO:0000256" key="5">
    <source>
        <dbReference type="NCBIfam" id="TIGR02959"/>
    </source>
</evidence>
<keyword evidence="4" id="KW-0804">Transcription</keyword>
<dbReference type="Gene3D" id="1.10.1740.10">
    <property type="match status" value="1"/>
</dbReference>
<comment type="caution">
    <text evidence="8">The sequence shown here is derived from an EMBL/GenBank/DDBJ whole genome shotgun (WGS) entry which is preliminary data.</text>
</comment>
<dbReference type="InterPro" id="IPR039425">
    <property type="entry name" value="RNA_pol_sigma-70-like"/>
</dbReference>
<protein>
    <recommendedName>
        <fullName evidence="5">RNA polymerase sigma factor SigZ</fullName>
    </recommendedName>
</protein>
<evidence type="ECO:0000313" key="8">
    <source>
        <dbReference type="EMBL" id="KST66762.1"/>
    </source>
</evidence>
<dbReference type="NCBIfam" id="NF007215">
    <property type="entry name" value="PRK09637.1"/>
    <property type="match status" value="1"/>
</dbReference>
<proteinExistence type="inferred from homology"/>
<dbReference type="OrthoDB" id="7193272at2"/>
<evidence type="ECO:0000259" key="7">
    <source>
        <dbReference type="Pfam" id="PF08281"/>
    </source>
</evidence>
<dbReference type="Pfam" id="PF04542">
    <property type="entry name" value="Sigma70_r2"/>
    <property type="match status" value="1"/>
</dbReference>
<dbReference type="GO" id="GO:0003677">
    <property type="term" value="F:DNA binding"/>
    <property type="evidence" value="ECO:0007669"/>
    <property type="project" value="InterPro"/>
</dbReference>
<dbReference type="GO" id="GO:0016987">
    <property type="term" value="F:sigma factor activity"/>
    <property type="evidence" value="ECO:0007669"/>
    <property type="project" value="UniProtKB-KW"/>
</dbReference>
<dbReference type="InterPro" id="IPR007627">
    <property type="entry name" value="RNA_pol_sigma70_r2"/>
</dbReference>
<evidence type="ECO:0000259" key="6">
    <source>
        <dbReference type="Pfam" id="PF04542"/>
    </source>
</evidence>
<feature type="domain" description="RNA polymerase sigma-70 region 2" evidence="6">
    <location>
        <begin position="6"/>
        <end position="73"/>
    </location>
</feature>
<comment type="similarity">
    <text evidence="1">Belongs to the sigma-70 factor family. ECF subfamily.</text>
</comment>
<keyword evidence="2" id="KW-0805">Transcription regulation</keyword>
<dbReference type="AlphaFoldDB" id="A0A0V7ZQN0"/>
<dbReference type="SUPFAM" id="SSF88946">
    <property type="entry name" value="Sigma2 domain of RNA polymerase sigma factors"/>
    <property type="match status" value="1"/>
</dbReference>
<dbReference type="PANTHER" id="PTHR43133:SF62">
    <property type="entry name" value="RNA POLYMERASE SIGMA FACTOR SIGZ"/>
    <property type="match status" value="1"/>
</dbReference>
<dbReference type="Pfam" id="PF08281">
    <property type="entry name" value="Sigma70_r4_2"/>
    <property type="match status" value="1"/>
</dbReference>
<dbReference type="InterPro" id="IPR014284">
    <property type="entry name" value="RNA_pol_sigma-70_dom"/>
</dbReference>
<name>A0A0V7ZQN0_9CYAN</name>
<dbReference type="InterPro" id="IPR014304">
    <property type="entry name" value="RNA_pol_sigma-Z"/>
</dbReference>